<evidence type="ECO:0000256" key="12">
    <source>
        <dbReference type="SAM" id="SignalP"/>
    </source>
</evidence>
<evidence type="ECO:0000256" key="6">
    <source>
        <dbReference type="ARBA" id="ARBA00023136"/>
    </source>
</evidence>
<feature type="compositionally biased region" description="Polar residues" evidence="10">
    <location>
        <begin position="150"/>
        <end position="161"/>
    </location>
</feature>
<feature type="compositionally biased region" description="Low complexity" evidence="10">
    <location>
        <begin position="166"/>
        <end position="184"/>
    </location>
</feature>
<feature type="domain" description="EGF-like" evidence="14">
    <location>
        <begin position="181"/>
        <end position="219"/>
    </location>
</feature>
<reference evidence="15 16" key="1">
    <citation type="submission" date="2021-06" db="EMBL/GenBank/DDBJ databases">
        <authorList>
            <person name="Palmer J.M."/>
        </authorList>
    </citation>
    <scope>NUCLEOTIDE SEQUENCE [LARGE SCALE GENOMIC DNA]</scope>
    <source>
        <strain evidence="15 16">AS_MEX2019</strain>
        <tissue evidence="15">Muscle</tissue>
    </source>
</reference>
<evidence type="ECO:0000313" key="16">
    <source>
        <dbReference type="Proteomes" id="UP001469553"/>
    </source>
</evidence>
<organism evidence="15 16">
    <name type="scientific">Ameca splendens</name>
    <dbReference type="NCBI Taxonomy" id="208324"/>
    <lineage>
        <taxon>Eukaryota</taxon>
        <taxon>Metazoa</taxon>
        <taxon>Chordata</taxon>
        <taxon>Craniata</taxon>
        <taxon>Vertebrata</taxon>
        <taxon>Euteleostomi</taxon>
        <taxon>Actinopterygii</taxon>
        <taxon>Neopterygii</taxon>
        <taxon>Teleostei</taxon>
        <taxon>Neoteleostei</taxon>
        <taxon>Acanthomorphata</taxon>
        <taxon>Ovalentaria</taxon>
        <taxon>Atherinomorphae</taxon>
        <taxon>Cyprinodontiformes</taxon>
        <taxon>Goodeidae</taxon>
        <taxon>Ameca</taxon>
    </lineage>
</organism>
<evidence type="ECO:0000259" key="13">
    <source>
        <dbReference type="PROSITE" id="PS50024"/>
    </source>
</evidence>
<evidence type="ECO:0000256" key="2">
    <source>
        <dbReference type="ARBA" id="ARBA00022475"/>
    </source>
</evidence>
<name>A0ABV0YC94_9TELE</name>
<evidence type="ECO:0000256" key="4">
    <source>
        <dbReference type="ARBA" id="ARBA00022729"/>
    </source>
</evidence>
<feature type="transmembrane region" description="Helical" evidence="11">
    <location>
        <begin position="404"/>
        <end position="428"/>
    </location>
</feature>
<feature type="compositionally biased region" description="Polar residues" evidence="10">
    <location>
        <begin position="490"/>
        <end position="519"/>
    </location>
</feature>
<dbReference type="SUPFAM" id="SSF57196">
    <property type="entry name" value="EGF/Laminin"/>
    <property type="match status" value="1"/>
</dbReference>
<feature type="domain" description="SEA" evidence="13">
    <location>
        <begin position="220"/>
        <end position="340"/>
    </location>
</feature>
<evidence type="ECO:0000259" key="14">
    <source>
        <dbReference type="PROSITE" id="PS50026"/>
    </source>
</evidence>
<dbReference type="InterPro" id="IPR000742">
    <property type="entry name" value="EGF"/>
</dbReference>
<keyword evidence="16" id="KW-1185">Reference proteome</keyword>
<evidence type="ECO:0000256" key="7">
    <source>
        <dbReference type="ARBA" id="ARBA00023157"/>
    </source>
</evidence>
<gene>
    <name evidence="15" type="ORF">AMECASPLE_012597</name>
</gene>
<dbReference type="InterPro" id="IPR000082">
    <property type="entry name" value="SEA_dom"/>
</dbReference>
<proteinExistence type="predicted"/>
<evidence type="ECO:0000256" key="11">
    <source>
        <dbReference type="SAM" id="Phobius"/>
    </source>
</evidence>
<evidence type="ECO:0000256" key="10">
    <source>
        <dbReference type="SAM" id="MobiDB-lite"/>
    </source>
</evidence>
<dbReference type="InterPro" id="IPR009030">
    <property type="entry name" value="Growth_fac_rcpt_cys_sf"/>
</dbReference>
<keyword evidence="5" id="KW-0677">Repeat</keyword>
<feature type="region of interest" description="Disordered" evidence="10">
    <location>
        <begin position="21"/>
        <end position="184"/>
    </location>
</feature>
<evidence type="ECO:0000256" key="1">
    <source>
        <dbReference type="ARBA" id="ARBA00004236"/>
    </source>
</evidence>
<keyword evidence="11" id="KW-1133">Transmembrane helix</keyword>
<dbReference type="PROSITE" id="PS50024">
    <property type="entry name" value="SEA"/>
    <property type="match status" value="1"/>
</dbReference>
<dbReference type="PANTHER" id="PTHR24037:SF10">
    <property type="entry name" value="MUCIN-13"/>
    <property type="match status" value="1"/>
</dbReference>
<keyword evidence="3 9" id="KW-0245">EGF-like domain</keyword>
<keyword evidence="11" id="KW-0812">Transmembrane</keyword>
<evidence type="ECO:0000313" key="15">
    <source>
        <dbReference type="EMBL" id="MEQ2291352.1"/>
    </source>
</evidence>
<evidence type="ECO:0000256" key="9">
    <source>
        <dbReference type="PROSITE-ProRule" id="PRU00076"/>
    </source>
</evidence>
<keyword evidence="6 11" id="KW-0472">Membrane</keyword>
<feature type="chain" id="PRO_5045531831" evidence="12">
    <location>
        <begin position="24"/>
        <end position="572"/>
    </location>
</feature>
<feature type="signal peptide" evidence="12">
    <location>
        <begin position="1"/>
        <end position="23"/>
    </location>
</feature>
<feature type="compositionally biased region" description="Low complexity" evidence="10">
    <location>
        <begin position="64"/>
        <end position="149"/>
    </location>
</feature>
<dbReference type="PANTHER" id="PTHR24037">
    <property type="entry name" value="HEART DEVELOPMENT PROTEIN WITH EGF-LIKE DOMAINS 1"/>
    <property type="match status" value="1"/>
</dbReference>
<dbReference type="Proteomes" id="UP001469553">
    <property type="component" value="Unassembled WGS sequence"/>
</dbReference>
<comment type="caution">
    <text evidence="15">The sequence shown here is derived from an EMBL/GenBank/DDBJ whole genome shotgun (WGS) entry which is preliminary data.</text>
</comment>
<accession>A0ABV0YC94</accession>
<comment type="subcellular location">
    <subcellularLocation>
        <location evidence="1">Cell membrane</location>
    </subcellularLocation>
</comment>
<evidence type="ECO:0000256" key="8">
    <source>
        <dbReference type="ARBA" id="ARBA00023180"/>
    </source>
</evidence>
<dbReference type="PROSITE" id="PS50026">
    <property type="entry name" value="EGF_3"/>
    <property type="match status" value="1"/>
</dbReference>
<keyword evidence="7" id="KW-1015">Disulfide bond</keyword>
<sequence length="572" mass="60239">MAKILIFTFILWAAVATIAPTTSTTPTPEPTTPAPTTSTTPTPEPTTPAPTTSTTPTPEPTTPAPTTSTTRTPEPTTPAATTSTTPNTRTTSLAPATTPAPTTSTTPTPEPTTPAATTSTTPNTRTTSLAPATTPVLTTNVPPTGTLPTEGSSVSPGTGSLPTEDPNTSSSASQAPATTVPPSACASNPCLGGSTCEERAGQTFVCLCLTGDFYSGTCARAKVFPGKLSLKETFKPEMSNKQSQEFKVISDKITEPIDEKFGGKENGYIDSLVLELRESKPSKTRAEAGNVEASIEIIYDPNADITENDVIETMKTVTCEDCSLPGTFAAEPLCDSAACDDRTTTCDSTNGTFTCSCKVGFASTNLSDRICAECPDGQTFDTTEKECLPCGFGITGTNCKDNRVLILAIVAPILGALLIIALILLGVLTTKSKKKSSKIEDEDIGKPYHSHSVAKAPLSKSNSNGYPPPVKELTNGLAVSSGAPRIPRATATSNWESKTNLEMTPSNSRQNLISSGQNSRFDDNQDDMISFAHSRPKNNPYEQIRPTSNPYAQNRSMNPYAQSRGQTNPYYT</sequence>
<feature type="region of interest" description="Disordered" evidence="10">
    <location>
        <begin position="451"/>
        <end position="572"/>
    </location>
</feature>
<dbReference type="SUPFAM" id="SSF57184">
    <property type="entry name" value="Growth factor receptor domain"/>
    <property type="match status" value="1"/>
</dbReference>
<comment type="caution">
    <text evidence="9">Lacks conserved residue(s) required for the propagation of feature annotation.</text>
</comment>
<keyword evidence="8" id="KW-0325">Glycoprotein</keyword>
<feature type="compositionally biased region" description="Polar residues" evidence="10">
    <location>
        <begin position="545"/>
        <end position="572"/>
    </location>
</feature>
<evidence type="ECO:0000256" key="3">
    <source>
        <dbReference type="ARBA" id="ARBA00022536"/>
    </source>
</evidence>
<evidence type="ECO:0000256" key="5">
    <source>
        <dbReference type="ARBA" id="ARBA00022737"/>
    </source>
</evidence>
<keyword evidence="4 12" id="KW-0732">Signal</keyword>
<dbReference type="Gene3D" id="2.10.25.10">
    <property type="entry name" value="Laminin"/>
    <property type="match status" value="1"/>
</dbReference>
<protein>
    <submittedName>
        <fullName evidence="15">Uncharacterized protein</fullName>
    </submittedName>
</protein>
<dbReference type="EMBL" id="JAHRIP010029012">
    <property type="protein sequence ID" value="MEQ2291352.1"/>
    <property type="molecule type" value="Genomic_DNA"/>
</dbReference>
<keyword evidence="2" id="KW-1003">Cell membrane</keyword>